<feature type="region of interest" description="Disordered" evidence="5">
    <location>
        <begin position="1"/>
        <end position="23"/>
    </location>
</feature>
<feature type="transmembrane region" description="Helical" evidence="6">
    <location>
        <begin position="303"/>
        <end position="323"/>
    </location>
</feature>
<dbReference type="InterPro" id="IPR036259">
    <property type="entry name" value="MFS_trans_sf"/>
</dbReference>
<dbReference type="PROSITE" id="PS50850">
    <property type="entry name" value="MFS"/>
    <property type="match status" value="1"/>
</dbReference>
<evidence type="ECO:0000256" key="2">
    <source>
        <dbReference type="ARBA" id="ARBA00022692"/>
    </source>
</evidence>
<evidence type="ECO:0000256" key="5">
    <source>
        <dbReference type="SAM" id="MobiDB-lite"/>
    </source>
</evidence>
<reference evidence="8" key="2">
    <citation type="journal article" date="2022" name="Proc. Natl. Acad. Sci. U.S.A.">
        <title>Diploid-dominant life cycles characterize the early evolution of Fungi.</title>
        <authorList>
            <person name="Amses K.R."/>
            <person name="Simmons D.R."/>
            <person name="Longcore J.E."/>
            <person name="Mondo S.J."/>
            <person name="Seto K."/>
            <person name="Jeronimo G.H."/>
            <person name="Bonds A.E."/>
            <person name="Quandt C.A."/>
            <person name="Davis W.J."/>
            <person name="Chang Y."/>
            <person name="Federici B.A."/>
            <person name="Kuo A."/>
            <person name="LaButti K."/>
            <person name="Pangilinan J."/>
            <person name="Andreopoulos W."/>
            <person name="Tritt A."/>
            <person name="Riley R."/>
            <person name="Hundley H."/>
            <person name="Johnson J."/>
            <person name="Lipzen A."/>
            <person name="Barry K."/>
            <person name="Lang B.F."/>
            <person name="Cuomo C.A."/>
            <person name="Buchler N.E."/>
            <person name="Grigoriev I.V."/>
            <person name="Spatafora J.W."/>
            <person name="Stajich J.E."/>
            <person name="James T.Y."/>
        </authorList>
    </citation>
    <scope>NUCLEOTIDE SEQUENCE</scope>
    <source>
        <strain evidence="8">AG</strain>
    </source>
</reference>
<evidence type="ECO:0000256" key="4">
    <source>
        <dbReference type="ARBA" id="ARBA00023136"/>
    </source>
</evidence>
<comment type="caution">
    <text evidence="8">The sequence shown here is derived from an EMBL/GenBank/DDBJ whole genome shotgun (WGS) entry which is preliminary data.</text>
</comment>
<dbReference type="AlphaFoldDB" id="A0AAD5EES4"/>
<feature type="transmembrane region" description="Helical" evidence="6">
    <location>
        <begin position="212"/>
        <end position="231"/>
    </location>
</feature>
<evidence type="ECO:0000313" key="9">
    <source>
        <dbReference type="Proteomes" id="UP001206595"/>
    </source>
</evidence>
<comment type="subcellular location">
    <subcellularLocation>
        <location evidence="1">Membrane</location>
        <topology evidence="1">Multi-pass membrane protein</topology>
    </subcellularLocation>
</comment>
<dbReference type="RefSeq" id="XP_051447550.1">
    <property type="nucleotide sequence ID" value="XM_051586773.1"/>
</dbReference>
<feature type="transmembrane region" description="Helical" evidence="6">
    <location>
        <begin position="189"/>
        <end position="206"/>
    </location>
</feature>
<dbReference type="Pfam" id="PF07690">
    <property type="entry name" value="MFS_1"/>
    <property type="match status" value="1"/>
</dbReference>
<proteinExistence type="predicted"/>
<feature type="region of interest" description="Disordered" evidence="5">
    <location>
        <begin position="475"/>
        <end position="522"/>
    </location>
</feature>
<dbReference type="CDD" id="cd17316">
    <property type="entry name" value="MFS_SV2_like"/>
    <property type="match status" value="1"/>
</dbReference>
<dbReference type="EMBL" id="MU620900">
    <property type="protein sequence ID" value="KAI8582546.1"/>
    <property type="molecule type" value="Genomic_DNA"/>
</dbReference>
<evidence type="ECO:0000256" key="6">
    <source>
        <dbReference type="SAM" id="Phobius"/>
    </source>
</evidence>
<dbReference type="InterPro" id="IPR005828">
    <property type="entry name" value="MFS_sugar_transport-like"/>
</dbReference>
<protein>
    <recommendedName>
        <fullName evidence="7">Major facilitator superfamily (MFS) profile domain-containing protein</fullName>
    </recommendedName>
</protein>
<dbReference type="GeneID" id="75912121"/>
<feature type="transmembrane region" description="Helical" evidence="6">
    <location>
        <begin position="442"/>
        <end position="460"/>
    </location>
</feature>
<feature type="transmembrane region" description="Helical" evidence="6">
    <location>
        <begin position="266"/>
        <end position="283"/>
    </location>
</feature>
<dbReference type="InterPro" id="IPR005829">
    <property type="entry name" value="Sugar_transporter_CS"/>
</dbReference>
<dbReference type="Gene3D" id="1.20.1250.20">
    <property type="entry name" value="MFS general substrate transporter like domains"/>
    <property type="match status" value="2"/>
</dbReference>
<feature type="domain" description="Major facilitator superfamily (MFS) profile" evidence="7">
    <location>
        <begin position="56"/>
        <end position="463"/>
    </location>
</feature>
<accession>A0AAD5EES4</accession>
<feature type="transmembrane region" description="Helical" evidence="6">
    <location>
        <begin position="123"/>
        <end position="141"/>
    </location>
</feature>
<dbReference type="GO" id="GO:0046943">
    <property type="term" value="F:carboxylic acid transmembrane transporter activity"/>
    <property type="evidence" value="ECO:0007669"/>
    <property type="project" value="TreeGrafter"/>
</dbReference>
<keyword evidence="3 6" id="KW-1133">Transmembrane helix</keyword>
<dbReference type="Pfam" id="PF00083">
    <property type="entry name" value="Sugar_tr"/>
    <property type="match status" value="1"/>
</dbReference>
<dbReference type="PROSITE" id="PS00217">
    <property type="entry name" value="SUGAR_TRANSPORT_2"/>
    <property type="match status" value="1"/>
</dbReference>
<name>A0AAD5EES4_UMBRA</name>
<dbReference type="SUPFAM" id="SSF103473">
    <property type="entry name" value="MFS general substrate transporter"/>
    <property type="match status" value="1"/>
</dbReference>
<reference evidence="8" key="1">
    <citation type="submission" date="2021-06" db="EMBL/GenBank/DDBJ databases">
        <authorList>
            <consortium name="DOE Joint Genome Institute"/>
            <person name="Mondo S.J."/>
            <person name="Amses K.R."/>
            <person name="Simmons D.R."/>
            <person name="Longcore J.E."/>
            <person name="Seto K."/>
            <person name="Alves G.H."/>
            <person name="Bonds A.E."/>
            <person name="Quandt C.A."/>
            <person name="Davis W.J."/>
            <person name="Chang Y."/>
            <person name="Letcher P.M."/>
            <person name="Powell M.J."/>
            <person name="Kuo A."/>
            <person name="Labutti K."/>
            <person name="Pangilinan J."/>
            <person name="Andreopoulos W."/>
            <person name="Tritt A."/>
            <person name="Riley R."/>
            <person name="Hundley H."/>
            <person name="Johnson J."/>
            <person name="Lipzen A."/>
            <person name="Barry K."/>
            <person name="Berbee M.L."/>
            <person name="Buchler N.E."/>
            <person name="Grigoriev I.V."/>
            <person name="Spatafora J.W."/>
            <person name="Stajich J.E."/>
            <person name="James T.Y."/>
        </authorList>
    </citation>
    <scope>NUCLEOTIDE SEQUENCE</scope>
    <source>
        <strain evidence="8">AG</strain>
    </source>
</reference>
<dbReference type="PANTHER" id="PTHR23508">
    <property type="entry name" value="CARBOXYLIC ACID TRANSPORTER PROTEIN HOMOLOG"/>
    <property type="match status" value="1"/>
</dbReference>
<evidence type="ECO:0000256" key="1">
    <source>
        <dbReference type="ARBA" id="ARBA00004141"/>
    </source>
</evidence>
<feature type="transmembrane region" description="Helical" evidence="6">
    <location>
        <begin position="147"/>
        <end position="169"/>
    </location>
</feature>
<feature type="compositionally biased region" description="Basic and acidic residues" evidence="5">
    <location>
        <begin position="487"/>
        <end position="522"/>
    </location>
</feature>
<keyword evidence="4 6" id="KW-0472">Membrane</keyword>
<keyword evidence="2 6" id="KW-0812">Transmembrane</keyword>
<organism evidence="8 9">
    <name type="scientific">Umbelopsis ramanniana AG</name>
    <dbReference type="NCBI Taxonomy" id="1314678"/>
    <lineage>
        <taxon>Eukaryota</taxon>
        <taxon>Fungi</taxon>
        <taxon>Fungi incertae sedis</taxon>
        <taxon>Mucoromycota</taxon>
        <taxon>Mucoromycotina</taxon>
        <taxon>Umbelopsidomycetes</taxon>
        <taxon>Umbelopsidales</taxon>
        <taxon>Umbelopsidaceae</taxon>
        <taxon>Umbelopsis</taxon>
    </lineage>
</organism>
<dbReference type="PANTHER" id="PTHR23508:SF10">
    <property type="entry name" value="CARBOXYLIC ACID TRANSPORTER PROTEIN HOMOLOG"/>
    <property type="match status" value="1"/>
</dbReference>
<dbReference type="InterPro" id="IPR011701">
    <property type="entry name" value="MFS"/>
</dbReference>
<feature type="transmembrane region" description="Helical" evidence="6">
    <location>
        <begin position="332"/>
        <end position="350"/>
    </location>
</feature>
<gene>
    <name evidence="8" type="ORF">K450DRAFT_227685</name>
</gene>
<keyword evidence="9" id="KW-1185">Reference proteome</keyword>
<sequence length="522" mass="56911">MDNSSPPQEEQIKSDPPAETKPSFGQRVKRWLWQKPDQHQNAWKLITNLTPAQRLTFTAAFLGWTLDALDYFSVSLTATAIAKDFGVQVSDVTSAITTTLMLRPIGALIFGAAADRWGRRWPLIIDIVLFSIINLASGFAPNLPTFIGLRAVFGICMGGEWGLGASLALEALPVEARGIFSGILQEGYAAGYLLATLLNYGIVAQGGKSWRALFWTGAGIGLLAVFIRVFVPESETFQKTAEARKASGVTYWQEVKTVLRTKYLRLIYMVVLMSFFNFMSHGSQDLYPSFLTKQLGYTAEQQTVTSVIYNIGAIMGGTIVGYFSQYFGRKRSIIVCAIVGGAIIPLWVFAPNIASLQFGAWLMQFCVQGAWGVIPAHLTELSPPAFRGIMPGLSYQLGNLVSAASAQIEATIGEHYPVRNADGTLKHDATGATIPDYGLTQAIFMGCVFAGVIITTAVGMEERGKDFNAHLVTNPTTGEAIGEEDINAGREEDGQEEAAHKERTSDVSYTDDDKRVEQIEVK</sequence>
<dbReference type="InterPro" id="IPR020846">
    <property type="entry name" value="MFS_dom"/>
</dbReference>
<evidence type="ECO:0000259" key="7">
    <source>
        <dbReference type="PROSITE" id="PS50850"/>
    </source>
</evidence>
<dbReference type="GO" id="GO:0005886">
    <property type="term" value="C:plasma membrane"/>
    <property type="evidence" value="ECO:0007669"/>
    <property type="project" value="TreeGrafter"/>
</dbReference>
<dbReference type="Proteomes" id="UP001206595">
    <property type="component" value="Unassembled WGS sequence"/>
</dbReference>
<evidence type="ECO:0000313" key="8">
    <source>
        <dbReference type="EMBL" id="KAI8582546.1"/>
    </source>
</evidence>
<evidence type="ECO:0000256" key="3">
    <source>
        <dbReference type="ARBA" id="ARBA00022989"/>
    </source>
</evidence>